<protein>
    <recommendedName>
        <fullName evidence="5">Beta-glucosidase</fullName>
    </recommendedName>
</protein>
<comment type="similarity">
    <text evidence="1">Belongs to the glycosyl hydrolase 3 family.</text>
</comment>
<gene>
    <name evidence="3" type="ORF">OIU83_17565</name>
</gene>
<name>A0A9X3C501_9FLAO</name>
<comment type="caution">
    <text evidence="3">The sequence shown here is derived from an EMBL/GenBank/DDBJ whole genome shotgun (WGS) entry which is preliminary data.</text>
</comment>
<evidence type="ECO:0000313" key="4">
    <source>
        <dbReference type="Proteomes" id="UP001151079"/>
    </source>
</evidence>
<keyword evidence="2" id="KW-0378">Hydrolase</keyword>
<reference evidence="3" key="1">
    <citation type="submission" date="2022-10" db="EMBL/GenBank/DDBJ databases">
        <title>Two novel species of Flavobacterium.</title>
        <authorList>
            <person name="Liu Q."/>
            <person name="Xin Y.-H."/>
        </authorList>
    </citation>
    <scope>NUCLEOTIDE SEQUENCE</scope>
    <source>
        <strain evidence="3">LS1R49</strain>
    </source>
</reference>
<proteinExistence type="inferred from homology"/>
<dbReference type="AlphaFoldDB" id="A0A9X3C501"/>
<dbReference type="InterPro" id="IPR050288">
    <property type="entry name" value="Cellulose_deg_GH3"/>
</dbReference>
<dbReference type="SUPFAM" id="SSF51445">
    <property type="entry name" value="(Trans)glycosidases"/>
    <property type="match status" value="1"/>
</dbReference>
<dbReference type="PANTHER" id="PTHR42715">
    <property type="entry name" value="BETA-GLUCOSIDASE"/>
    <property type="match status" value="1"/>
</dbReference>
<evidence type="ECO:0000313" key="3">
    <source>
        <dbReference type="EMBL" id="MCV9929474.1"/>
    </source>
</evidence>
<dbReference type="GO" id="GO:0005975">
    <property type="term" value="P:carbohydrate metabolic process"/>
    <property type="evidence" value="ECO:0007669"/>
    <property type="project" value="InterPro"/>
</dbReference>
<dbReference type="PANTHER" id="PTHR42715:SF10">
    <property type="entry name" value="BETA-GLUCOSIDASE"/>
    <property type="match status" value="1"/>
</dbReference>
<dbReference type="PRINTS" id="PR00133">
    <property type="entry name" value="GLHYDRLASE3"/>
</dbReference>
<dbReference type="Gene3D" id="3.20.20.300">
    <property type="entry name" value="Glycoside hydrolase, family 3, N-terminal domain"/>
    <property type="match status" value="1"/>
</dbReference>
<sequence>MKPTIITVKSLTSKYDAQIDKLITQMTLEEKIGMLHGNSMFSTGGVKRLGIPELKMADGPLGVREEISRDSWAPAGLTNDFATYYPAAGALAATFNQEMAYTFGNSVGQE</sequence>
<evidence type="ECO:0000256" key="1">
    <source>
        <dbReference type="ARBA" id="ARBA00005336"/>
    </source>
</evidence>
<evidence type="ECO:0008006" key="5">
    <source>
        <dbReference type="Google" id="ProtNLM"/>
    </source>
</evidence>
<organism evidence="3 4">
    <name type="scientific">Flavobacterium shii</name>
    <dbReference type="NCBI Taxonomy" id="2987687"/>
    <lineage>
        <taxon>Bacteria</taxon>
        <taxon>Pseudomonadati</taxon>
        <taxon>Bacteroidota</taxon>
        <taxon>Flavobacteriia</taxon>
        <taxon>Flavobacteriales</taxon>
        <taxon>Flavobacteriaceae</taxon>
        <taxon>Flavobacterium</taxon>
    </lineage>
</organism>
<evidence type="ECO:0000256" key="2">
    <source>
        <dbReference type="ARBA" id="ARBA00022801"/>
    </source>
</evidence>
<accession>A0A9X3C501</accession>
<dbReference type="InterPro" id="IPR036962">
    <property type="entry name" value="Glyco_hydro_3_N_sf"/>
</dbReference>
<keyword evidence="4" id="KW-1185">Reference proteome</keyword>
<dbReference type="InterPro" id="IPR017853">
    <property type="entry name" value="GH"/>
</dbReference>
<dbReference type="InterPro" id="IPR001764">
    <property type="entry name" value="Glyco_hydro_3_N"/>
</dbReference>
<dbReference type="GO" id="GO:0004553">
    <property type="term" value="F:hydrolase activity, hydrolyzing O-glycosyl compounds"/>
    <property type="evidence" value="ECO:0007669"/>
    <property type="project" value="InterPro"/>
</dbReference>
<dbReference type="EMBL" id="JAOZEW010000020">
    <property type="protein sequence ID" value="MCV9929474.1"/>
    <property type="molecule type" value="Genomic_DNA"/>
</dbReference>
<dbReference type="Proteomes" id="UP001151079">
    <property type="component" value="Unassembled WGS sequence"/>
</dbReference>